<dbReference type="EMBL" id="SPQT01000005">
    <property type="protein sequence ID" value="TFV48262.1"/>
    <property type="molecule type" value="Genomic_DNA"/>
</dbReference>
<accession>A0A4Y9LZA6</accession>
<organism evidence="2 3">
    <name type="scientific">Bradyrhizobium niftali</name>
    <dbReference type="NCBI Taxonomy" id="2560055"/>
    <lineage>
        <taxon>Bacteria</taxon>
        <taxon>Pseudomonadati</taxon>
        <taxon>Pseudomonadota</taxon>
        <taxon>Alphaproteobacteria</taxon>
        <taxon>Hyphomicrobiales</taxon>
        <taxon>Nitrobacteraceae</taxon>
        <taxon>Bradyrhizobium</taxon>
    </lineage>
</organism>
<protein>
    <submittedName>
        <fullName evidence="2">DUF2188 domain-containing protein</fullName>
    </submittedName>
</protein>
<reference evidence="2 3" key="1">
    <citation type="submission" date="2019-03" db="EMBL/GenBank/DDBJ databases">
        <title>Bradyrhizobium diversity isolated from nodules of Chamaecrista fasciculata.</title>
        <authorList>
            <person name="Klepa M.S."/>
            <person name="Urquiaga M.O."/>
            <person name="Hungria M."/>
            <person name="Delamuta J.R."/>
        </authorList>
    </citation>
    <scope>NUCLEOTIDE SEQUENCE [LARGE SCALE GENOMIC DNA]</scope>
    <source>
        <strain evidence="2 3">CNPSo 3448</strain>
    </source>
</reference>
<dbReference type="AlphaFoldDB" id="A0A4Y9LZA6"/>
<evidence type="ECO:0000256" key="1">
    <source>
        <dbReference type="SAM" id="MobiDB-lite"/>
    </source>
</evidence>
<feature type="region of interest" description="Disordered" evidence="1">
    <location>
        <begin position="1"/>
        <end position="33"/>
    </location>
</feature>
<proteinExistence type="predicted"/>
<dbReference type="RefSeq" id="WP_135174434.1">
    <property type="nucleotide sequence ID" value="NZ_SPQT01000005.1"/>
</dbReference>
<evidence type="ECO:0000313" key="3">
    <source>
        <dbReference type="Proteomes" id="UP000297966"/>
    </source>
</evidence>
<comment type="caution">
    <text evidence="2">The sequence shown here is derived from an EMBL/GenBank/DDBJ whole genome shotgun (WGS) entry which is preliminary data.</text>
</comment>
<dbReference type="Pfam" id="PF09954">
    <property type="entry name" value="DUF2188"/>
    <property type="match status" value="1"/>
</dbReference>
<dbReference type="InterPro" id="IPR018691">
    <property type="entry name" value="DUF2188"/>
</dbReference>
<name>A0A4Y9LZA6_9BRAD</name>
<dbReference type="Proteomes" id="UP000297966">
    <property type="component" value="Unassembled WGS sequence"/>
</dbReference>
<keyword evidence="3" id="KW-1185">Reference proteome</keyword>
<evidence type="ECO:0000313" key="2">
    <source>
        <dbReference type="EMBL" id="TFV48262.1"/>
    </source>
</evidence>
<gene>
    <name evidence="2" type="ORF">E4K65_12655</name>
</gene>
<sequence length="81" mass="8995">MAKNEFFIEQRPDGRYNVSRPNADRASATTNTQAEAIDKAKAIDPNATIHVERVRDIAWTRQVAQTLALCRQSVMLPAAAL</sequence>
<feature type="compositionally biased region" description="Basic and acidic residues" evidence="1">
    <location>
        <begin position="1"/>
        <end position="14"/>
    </location>
</feature>
<dbReference type="OrthoDB" id="122797at2"/>